<sequence>MKKTLLTTAIIATTLVSSAAVFAEATVTPAQTTVHWVGSIADVIPGDNIVITGVSGAAEIPTGDLNLETNGTFDSTEIGLETHDYDETTQTIGIEMVEATWTLQSVDYSWGENQVSNSVVEVFDTASATPTTALAIGVEIPSTKQMSLKVTNAIPLDISDITDTTASAKVNVTMTAAFPA</sequence>
<feature type="chain" id="PRO_5026872083" evidence="1">
    <location>
        <begin position="20"/>
        <end position="180"/>
    </location>
</feature>
<organism evidence="2 3">
    <name type="scientific">Aliivibrio fischeri</name>
    <name type="common">Vibrio fischeri</name>
    <dbReference type="NCBI Taxonomy" id="668"/>
    <lineage>
        <taxon>Bacteria</taxon>
        <taxon>Pseudomonadati</taxon>
        <taxon>Pseudomonadota</taxon>
        <taxon>Gammaproteobacteria</taxon>
        <taxon>Vibrionales</taxon>
        <taxon>Vibrionaceae</taxon>
        <taxon>Aliivibrio</taxon>
    </lineage>
</organism>
<dbReference type="AlphaFoldDB" id="A0A6N3YXY5"/>
<gene>
    <name evidence="2" type="ORF">GNP77_01690</name>
</gene>
<name>A0A6N3YXY5_ALIFS</name>
<feature type="signal peptide" evidence="1">
    <location>
        <begin position="1"/>
        <end position="19"/>
    </location>
</feature>
<dbReference type="RefSeq" id="WP_155657336.1">
    <property type="nucleotide sequence ID" value="NZ_WOBC01000015.1"/>
</dbReference>
<evidence type="ECO:0000313" key="3">
    <source>
        <dbReference type="Proteomes" id="UP000435323"/>
    </source>
</evidence>
<dbReference type="Proteomes" id="UP000435323">
    <property type="component" value="Unassembled WGS sequence"/>
</dbReference>
<reference evidence="2 3" key="1">
    <citation type="submission" date="2019-11" db="EMBL/GenBank/DDBJ databases">
        <title>Using colonization assays and comparative genomics to discover symbiosis behaviors and factors in Vibrio fischeri.</title>
        <authorList>
            <person name="Bongrand C."/>
            <person name="Moriano-Gutierrez S."/>
            <person name="Arevalo P."/>
            <person name="Mcfall-Ngai M."/>
            <person name="Visick K."/>
            <person name="Polz M.F."/>
            <person name="Ruby E.G."/>
        </authorList>
    </citation>
    <scope>NUCLEOTIDE SEQUENCE [LARGE SCALE GENOMIC DNA]</scope>
    <source>
        <strain evidence="3">emors.3.2</strain>
    </source>
</reference>
<dbReference type="EMBL" id="WOBO01000004">
    <property type="protein sequence ID" value="MUK44081.1"/>
    <property type="molecule type" value="Genomic_DNA"/>
</dbReference>
<accession>A0A6N3YXY5</accession>
<evidence type="ECO:0000313" key="2">
    <source>
        <dbReference type="EMBL" id="MUK44081.1"/>
    </source>
</evidence>
<protein>
    <submittedName>
        <fullName evidence="2">Uncharacterized protein</fullName>
    </submittedName>
</protein>
<comment type="caution">
    <text evidence="2">The sequence shown here is derived from an EMBL/GenBank/DDBJ whole genome shotgun (WGS) entry which is preliminary data.</text>
</comment>
<keyword evidence="1" id="KW-0732">Signal</keyword>
<proteinExistence type="predicted"/>
<evidence type="ECO:0000256" key="1">
    <source>
        <dbReference type="SAM" id="SignalP"/>
    </source>
</evidence>